<proteinExistence type="predicted"/>
<evidence type="ECO:0000256" key="1">
    <source>
        <dbReference type="SAM" id="MobiDB-lite"/>
    </source>
</evidence>
<feature type="compositionally biased region" description="Basic and acidic residues" evidence="1">
    <location>
        <begin position="32"/>
        <end position="44"/>
    </location>
</feature>
<sequence length="89" mass="10161">MPKSRRIKNFVKVSYESSSHGASFPNLTSPRHPQEEVLSSHRGAKEKWSDMPADYFETQWKDLFEAYAIISKASSSTNQKLKESIKLGK</sequence>
<dbReference type="Gramene" id="rna2493">
    <property type="protein sequence ID" value="RHN78836.1"/>
    <property type="gene ID" value="gene2493"/>
</dbReference>
<accession>A0A396JKR6</accession>
<comment type="caution">
    <text evidence="2">The sequence shown here is derived from an EMBL/GenBank/DDBJ whole genome shotgun (WGS) entry which is preliminary data.</text>
</comment>
<organism evidence="2">
    <name type="scientific">Medicago truncatula</name>
    <name type="common">Barrel medic</name>
    <name type="synonym">Medicago tribuloides</name>
    <dbReference type="NCBI Taxonomy" id="3880"/>
    <lineage>
        <taxon>Eukaryota</taxon>
        <taxon>Viridiplantae</taxon>
        <taxon>Streptophyta</taxon>
        <taxon>Embryophyta</taxon>
        <taxon>Tracheophyta</taxon>
        <taxon>Spermatophyta</taxon>
        <taxon>Magnoliopsida</taxon>
        <taxon>eudicotyledons</taxon>
        <taxon>Gunneridae</taxon>
        <taxon>Pentapetalae</taxon>
        <taxon>rosids</taxon>
        <taxon>fabids</taxon>
        <taxon>Fabales</taxon>
        <taxon>Fabaceae</taxon>
        <taxon>Papilionoideae</taxon>
        <taxon>50 kb inversion clade</taxon>
        <taxon>NPAAA clade</taxon>
        <taxon>Hologalegina</taxon>
        <taxon>IRL clade</taxon>
        <taxon>Trifolieae</taxon>
        <taxon>Medicago</taxon>
    </lineage>
</organism>
<reference evidence="2" key="1">
    <citation type="journal article" date="2018" name="Nat. Plants">
        <title>Whole-genome landscape of Medicago truncatula symbiotic genes.</title>
        <authorList>
            <person name="Pecrix Y."/>
            <person name="Gamas P."/>
            <person name="Carrere S."/>
        </authorList>
    </citation>
    <scope>NUCLEOTIDE SEQUENCE</scope>
    <source>
        <tissue evidence="2">Leaves</tissue>
    </source>
</reference>
<protein>
    <submittedName>
        <fullName evidence="2">Uncharacterized protein</fullName>
    </submittedName>
</protein>
<gene>
    <name evidence="2" type="ORF">MtrunA17_Chr1g0170271</name>
</gene>
<feature type="region of interest" description="Disordered" evidence="1">
    <location>
        <begin position="18"/>
        <end position="44"/>
    </location>
</feature>
<name>A0A396JKR6_MEDTR</name>
<dbReference type="Proteomes" id="UP000265566">
    <property type="component" value="Chromosome 1"/>
</dbReference>
<dbReference type="EMBL" id="PSQE01000001">
    <property type="protein sequence ID" value="RHN78836.1"/>
    <property type="molecule type" value="Genomic_DNA"/>
</dbReference>
<feature type="compositionally biased region" description="Polar residues" evidence="1">
    <location>
        <begin position="18"/>
        <end position="31"/>
    </location>
</feature>
<evidence type="ECO:0000313" key="2">
    <source>
        <dbReference type="EMBL" id="RHN78836.1"/>
    </source>
</evidence>
<dbReference type="AlphaFoldDB" id="A0A396JKR6"/>